<accession>A0A7I5EEP2</accession>
<feature type="region of interest" description="Disordered" evidence="1">
    <location>
        <begin position="44"/>
        <end position="77"/>
    </location>
</feature>
<evidence type="ECO:0000313" key="2">
    <source>
        <dbReference type="Proteomes" id="UP000025227"/>
    </source>
</evidence>
<organism evidence="2 3">
    <name type="scientific">Haemonchus contortus</name>
    <name type="common">Barber pole worm</name>
    <dbReference type="NCBI Taxonomy" id="6289"/>
    <lineage>
        <taxon>Eukaryota</taxon>
        <taxon>Metazoa</taxon>
        <taxon>Ecdysozoa</taxon>
        <taxon>Nematoda</taxon>
        <taxon>Chromadorea</taxon>
        <taxon>Rhabditida</taxon>
        <taxon>Rhabditina</taxon>
        <taxon>Rhabditomorpha</taxon>
        <taxon>Strongyloidea</taxon>
        <taxon>Trichostrongylidae</taxon>
        <taxon>Haemonchus</taxon>
    </lineage>
</organism>
<evidence type="ECO:0000256" key="1">
    <source>
        <dbReference type="SAM" id="MobiDB-lite"/>
    </source>
</evidence>
<evidence type="ECO:0000313" key="3">
    <source>
        <dbReference type="WBParaSite" id="HCON_00184260-00001"/>
    </source>
</evidence>
<sequence length="77" mass="8710">MSRDTMPPRCMMCLPRAVSVSLRIVEHQASDRWRRNLCKANVTDAPAKPRSERAAGNYLQARSNGKGRKRALEDAQQ</sequence>
<dbReference type="WBParaSite" id="HCON_00184260-00001">
    <property type="protein sequence ID" value="HCON_00184260-00001"/>
    <property type="gene ID" value="HCON_00184260"/>
</dbReference>
<dbReference type="Proteomes" id="UP000025227">
    <property type="component" value="Unplaced"/>
</dbReference>
<reference evidence="3" key="1">
    <citation type="submission" date="2020-12" db="UniProtKB">
        <authorList>
            <consortium name="WormBaseParasite"/>
        </authorList>
    </citation>
    <scope>IDENTIFICATION</scope>
    <source>
        <strain evidence="3">MHco3</strain>
    </source>
</reference>
<proteinExistence type="predicted"/>
<name>A0A7I5EEP2_HAECO</name>
<keyword evidence="2" id="KW-1185">Reference proteome</keyword>
<protein>
    <submittedName>
        <fullName evidence="3">Secreted protein</fullName>
    </submittedName>
</protein>
<dbReference type="AlphaFoldDB" id="A0A7I5EEP2"/>